<dbReference type="EC" id="6.3.3.2" evidence="4"/>
<evidence type="ECO:0000256" key="3">
    <source>
        <dbReference type="ARBA" id="ARBA00022840"/>
    </source>
</evidence>
<keyword evidence="3 4" id="KW-0067">ATP-binding</keyword>
<keyword evidence="6" id="KW-1185">Reference proteome</keyword>
<dbReference type="InterPro" id="IPR024185">
    <property type="entry name" value="FTHF_cligase-like_sf"/>
</dbReference>
<name>A0A3D8IWF8_9HELI</name>
<dbReference type="GO" id="GO:0035999">
    <property type="term" value="P:tetrahydrofolate interconversion"/>
    <property type="evidence" value="ECO:0007669"/>
    <property type="project" value="TreeGrafter"/>
</dbReference>
<evidence type="ECO:0000313" key="5">
    <source>
        <dbReference type="EMBL" id="RDU69255.1"/>
    </source>
</evidence>
<proteinExistence type="inferred from homology"/>
<organism evidence="5 6">
    <name type="scientific">Helicobacter cholecystus</name>
    <dbReference type="NCBI Taxonomy" id="45498"/>
    <lineage>
        <taxon>Bacteria</taxon>
        <taxon>Pseudomonadati</taxon>
        <taxon>Campylobacterota</taxon>
        <taxon>Epsilonproteobacteria</taxon>
        <taxon>Campylobacterales</taxon>
        <taxon>Helicobacteraceae</taxon>
        <taxon>Helicobacter</taxon>
    </lineage>
</organism>
<dbReference type="GO" id="GO:0005524">
    <property type="term" value="F:ATP binding"/>
    <property type="evidence" value="ECO:0007669"/>
    <property type="project" value="UniProtKB-KW"/>
</dbReference>
<reference evidence="5 6" key="1">
    <citation type="submission" date="2018-04" db="EMBL/GenBank/DDBJ databases">
        <title>Novel Campyloabacter and Helicobacter Species and Strains.</title>
        <authorList>
            <person name="Mannion A.J."/>
            <person name="Shen Z."/>
            <person name="Fox J.G."/>
        </authorList>
    </citation>
    <scope>NUCLEOTIDE SEQUENCE [LARGE SCALE GENOMIC DNA]</scope>
    <source>
        <strain evidence="5 6">ATCC 700242</strain>
    </source>
</reference>
<evidence type="ECO:0000256" key="4">
    <source>
        <dbReference type="RuleBase" id="RU361279"/>
    </source>
</evidence>
<keyword evidence="4" id="KW-0460">Magnesium</keyword>
<dbReference type="Gene3D" id="3.40.50.10420">
    <property type="entry name" value="NagB/RpiA/CoA transferase-like"/>
    <property type="match status" value="1"/>
</dbReference>
<dbReference type="GO" id="GO:0030272">
    <property type="term" value="F:5-formyltetrahydrofolate cyclo-ligase activity"/>
    <property type="evidence" value="ECO:0007669"/>
    <property type="project" value="UniProtKB-EC"/>
</dbReference>
<dbReference type="GO" id="GO:0009396">
    <property type="term" value="P:folic acid-containing compound biosynthetic process"/>
    <property type="evidence" value="ECO:0007669"/>
    <property type="project" value="TreeGrafter"/>
</dbReference>
<dbReference type="PANTHER" id="PTHR23407">
    <property type="entry name" value="ATPASE INHIBITOR/5-FORMYLTETRAHYDROFOLATE CYCLO-LIGASE"/>
    <property type="match status" value="1"/>
</dbReference>
<dbReference type="SUPFAM" id="SSF100950">
    <property type="entry name" value="NagB/RpiA/CoA transferase-like"/>
    <property type="match status" value="1"/>
</dbReference>
<comment type="caution">
    <text evidence="5">The sequence shown here is derived from an EMBL/GenBank/DDBJ whole genome shotgun (WGS) entry which is preliminary data.</text>
</comment>
<dbReference type="InterPro" id="IPR037171">
    <property type="entry name" value="NagB/RpiA_transferase-like"/>
</dbReference>
<dbReference type="NCBIfam" id="TIGR02727">
    <property type="entry name" value="MTHFS_bact"/>
    <property type="match status" value="1"/>
</dbReference>
<keyword evidence="2 4" id="KW-0547">Nucleotide-binding</keyword>
<comment type="cofactor">
    <cofactor evidence="4">
        <name>Mg(2+)</name>
        <dbReference type="ChEBI" id="CHEBI:18420"/>
    </cofactor>
</comment>
<dbReference type="AlphaFoldDB" id="A0A3D8IWF8"/>
<gene>
    <name evidence="5" type="ORF">CQA62_03700</name>
</gene>
<evidence type="ECO:0000256" key="1">
    <source>
        <dbReference type="ARBA" id="ARBA00010638"/>
    </source>
</evidence>
<accession>A0A3D8IWF8</accession>
<dbReference type="InterPro" id="IPR002698">
    <property type="entry name" value="FTHF_cligase"/>
</dbReference>
<dbReference type="PANTHER" id="PTHR23407:SF1">
    <property type="entry name" value="5-FORMYLTETRAHYDROFOLATE CYCLO-LIGASE"/>
    <property type="match status" value="1"/>
</dbReference>
<dbReference type="RefSeq" id="WP_104725093.1">
    <property type="nucleotide sequence ID" value="NZ_FZNE01000015.1"/>
</dbReference>
<evidence type="ECO:0000313" key="6">
    <source>
        <dbReference type="Proteomes" id="UP000257067"/>
    </source>
</evidence>
<evidence type="ECO:0000256" key="2">
    <source>
        <dbReference type="ARBA" id="ARBA00022741"/>
    </source>
</evidence>
<dbReference type="Proteomes" id="UP000257067">
    <property type="component" value="Unassembled WGS sequence"/>
</dbReference>
<dbReference type="OrthoDB" id="9801938at2"/>
<protein>
    <recommendedName>
        <fullName evidence="4">5-formyltetrahydrofolate cyclo-ligase</fullName>
        <ecNumber evidence="4">6.3.3.2</ecNumber>
    </recommendedName>
</protein>
<keyword evidence="5" id="KW-0436">Ligase</keyword>
<keyword evidence="4" id="KW-0479">Metal-binding</keyword>
<dbReference type="GO" id="GO:0046872">
    <property type="term" value="F:metal ion binding"/>
    <property type="evidence" value="ECO:0007669"/>
    <property type="project" value="UniProtKB-KW"/>
</dbReference>
<dbReference type="Pfam" id="PF01812">
    <property type="entry name" value="5-FTHF_cyc-lig"/>
    <property type="match status" value="1"/>
</dbReference>
<comment type="similarity">
    <text evidence="1 4">Belongs to the 5-formyltetrahydrofolate cyclo-ligase family.</text>
</comment>
<sequence length="222" mass="26629">MKDSISLFSYSNYRRKHIKTQIRTIAKERIKFFQNKKTQAQKIMLETLEKIILQNHFRHILLYFPLPSEFDITALLYKLKKRRNICLYVPKIKGEEFDLIEFRLPLFKEKFSIFEPRGRVKKRAKLDVMIVPMLAWDKKMRRIGFGRGYYDRFYAKLSSKPYIIFVSLLGLYVCQKITQDFDVGADLILVPSCKIRRKYNGMDMDKPYNLNYLYPSNFSCNL</sequence>
<dbReference type="EMBL" id="NXLU01000003">
    <property type="protein sequence ID" value="RDU69255.1"/>
    <property type="molecule type" value="Genomic_DNA"/>
</dbReference>
<comment type="catalytic activity">
    <reaction evidence="4">
        <text>(6S)-5-formyl-5,6,7,8-tetrahydrofolate + ATP = (6R)-5,10-methenyltetrahydrofolate + ADP + phosphate</text>
        <dbReference type="Rhea" id="RHEA:10488"/>
        <dbReference type="ChEBI" id="CHEBI:30616"/>
        <dbReference type="ChEBI" id="CHEBI:43474"/>
        <dbReference type="ChEBI" id="CHEBI:57455"/>
        <dbReference type="ChEBI" id="CHEBI:57457"/>
        <dbReference type="ChEBI" id="CHEBI:456216"/>
        <dbReference type="EC" id="6.3.3.2"/>
    </reaction>
</comment>